<dbReference type="GO" id="GO:0008395">
    <property type="term" value="F:steroid hydroxylase activity"/>
    <property type="evidence" value="ECO:0007669"/>
    <property type="project" value="TreeGrafter"/>
</dbReference>
<evidence type="ECO:0000256" key="1">
    <source>
        <dbReference type="ARBA" id="ARBA00010617"/>
    </source>
</evidence>
<dbReference type="InterPro" id="IPR001128">
    <property type="entry name" value="Cyt_P450"/>
</dbReference>
<keyword evidence="2 7" id="KW-0349">Heme</keyword>
<dbReference type="InterPro" id="IPR036396">
    <property type="entry name" value="Cyt_P450_sf"/>
</dbReference>
<keyword evidence="3 7" id="KW-0479">Metal-binding</keyword>
<dbReference type="InterPro" id="IPR017972">
    <property type="entry name" value="Cyt_P450_CS"/>
</dbReference>
<dbReference type="PANTHER" id="PTHR46696">
    <property type="entry name" value="P450, PUTATIVE (EUROFUNG)-RELATED"/>
    <property type="match status" value="1"/>
</dbReference>
<reference evidence="8" key="1">
    <citation type="journal article" date="2014" name="Int. J. Syst. Evol. Microbiol.">
        <title>Complete genome sequence of Corynebacterium casei LMG S-19264T (=DSM 44701T), isolated from a smear-ripened cheese.</title>
        <authorList>
            <consortium name="US DOE Joint Genome Institute (JGI-PGF)"/>
            <person name="Walter F."/>
            <person name="Albersmeier A."/>
            <person name="Kalinowski J."/>
            <person name="Ruckert C."/>
        </authorList>
    </citation>
    <scope>NUCLEOTIDE SEQUENCE</scope>
    <source>
        <strain evidence="8">JCM 13064</strain>
    </source>
</reference>
<dbReference type="GO" id="GO:0006707">
    <property type="term" value="P:cholesterol catabolic process"/>
    <property type="evidence" value="ECO:0007669"/>
    <property type="project" value="TreeGrafter"/>
</dbReference>
<evidence type="ECO:0000256" key="3">
    <source>
        <dbReference type="ARBA" id="ARBA00022723"/>
    </source>
</evidence>
<dbReference type="Proteomes" id="UP000645217">
    <property type="component" value="Unassembled WGS sequence"/>
</dbReference>
<dbReference type="PROSITE" id="PS00086">
    <property type="entry name" value="CYTOCHROME_P450"/>
    <property type="match status" value="1"/>
</dbReference>
<dbReference type="InterPro" id="IPR002397">
    <property type="entry name" value="Cyt_P450_B"/>
</dbReference>
<evidence type="ECO:0000256" key="7">
    <source>
        <dbReference type="RuleBase" id="RU000461"/>
    </source>
</evidence>
<dbReference type="PANTHER" id="PTHR46696:SF4">
    <property type="entry name" value="BIOTIN BIOSYNTHESIS CYTOCHROME P450"/>
    <property type="match status" value="1"/>
</dbReference>
<evidence type="ECO:0000313" key="8">
    <source>
        <dbReference type="EMBL" id="GGK78175.1"/>
    </source>
</evidence>
<evidence type="ECO:0000313" key="9">
    <source>
        <dbReference type="Proteomes" id="UP000645217"/>
    </source>
</evidence>
<dbReference type="GO" id="GO:0020037">
    <property type="term" value="F:heme binding"/>
    <property type="evidence" value="ECO:0007669"/>
    <property type="project" value="InterPro"/>
</dbReference>
<keyword evidence="4 7" id="KW-0560">Oxidoreductase</keyword>
<reference evidence="8" key="2">
    <citation type="submission" date="2020-09" db="EMBL/GenBank/DDBJ databases">
        <authorList>
            <person name="Sun Q."/>
            <person name="Ohkuma M."/>
        </authorList>
    </citation>
    <scope>NUCLEOTIDE SEQUENCE</scope>
    <source>
        <strain evidence="8">JCM 13064</strain>
    </source>
</reference>
<proteinExistence type="inferred from homology"/>
<keyword evidence="6 7" id="KW-0503">Monooxygenase</keyword>
<gene>
    <name evidence="8" type="ORF">GCM10007964_21150</name>
</gene>
<organism evidence="8 9">
    <name type="scientific">Sphaerisporangium melleum</name>
    <dbReference type="NCBI Taxonomy" id="321316"/>
    <lineage>
        <taxon>Bacteria</taxon>
        <taxon>Bacillati</taxon>
        <taxon>Actinomycetota</taxon>
        <taxon>Actinomycetes</taxon>
        <taxon>Streptosporangiales</taxon>
        <taxon>Streptosporangiaceae</taxon>
        <taxon>Sphaerisporangium</taxon>
    </lineage>
</organism>
<dbReference type="GO" id="GO:0005506">
    <property type="term" value="F:iron ion binding"/>
    <property type="evidence" value="ECO:0007669"/>
    <property type="project" value="InterPro"/>
</dbReference>
<dbReference type="SUPFAM" id="SSF48264">
    <property type="entry name" value="Cytochrome P450"/>
    <property type="match status" value="1"/>
</dbReference>
<comment type="similarity">
    <text evidence="1 7">Belongs to the cytochrome P450 family.</text>
</comment>
<comment type="caution">
    <text evidence="8">The sequence shown here is derived from an EMBL/GenBank/DDBJ whole genome shotgun (WGS) entry which is preliminary data.</text>
</comment>
<accession>A0A917VGH5</accession>
<dbReference type="FunFam" id="1.10.630.10:FF:000018">
    <property type="entry name" value="Cytochrome P450 monooxygenase"/>
    <property type="match status" value="1"/>
</dbReference>
<evidence type="ECO:0000256" key="2">
    <source>
        <dbReference type="ARBA" id="ARBA00022617"/>
    </source>
</evidence>
<sequence>MTEPDDEPGGVTVDRSLVDTSDPAPWFALMRRREPVWHDERFGMWHVFRHADVEAALTDHATFSSDSRAAMAAMPEFQPFTRGNFMVMDPPDHRRLRGLVSAAFGRRAMERLEPLVTAIVDDLLDEVKGAEEIDLVTALAHPMPVFVLADLLGLPRADRPTLFTWAKVLTGVDITAGAAPADPASSLREMNAYLLEVVAGRRRAPGDDLVSRLVQAEVDGDRLADDELVGIVSLLLIAGHLMATMLVANTVLCLDGHPEAAARVRADPEGLLPGAIEETLRYRNSADRLVRTATRDVELAGRAIPAGARVLLWTGSANRDPAAFTEPDRFDVTRTPNRHLGFGQGVHFCLGAPLGRLEARVALGRMLARMPSIEVLSGVEYFGSHSLIRKVPLRVRWV</sequence>
<dbReference type="PRINTS" id="PR00359">
    <property type="entry name" value="BP450"/>
</dbReference>
<dbReference type="AlphaFoldDB" id="A0A917VGH5"/>
<name>A0A917VGH5_9ACTN</name>
<dbReference type="GO" id="GO:0036199">
    <property type="term" value="F:cholest-4-en-3-one 26-monooxygenase activity"/>
    <property type="evidence" value="ECO:0007669"/>
    <property type="project" value="TreeGrafter"/>
</dbReference>
<evidence type="ECO:0000256" key="6">
    <source>
        <dbReference type="ARBA" id="ARBA00023033"/>
    </source>
</evidence>
<dbReference type="EMBL" id="BMNT01000009">
    <property type="protein sequence ID" value="GGK78175.1"/>
    <property type="molecule type" value="Genomic_DNA"/>
</dbReference>
<dbReference type="CDD" id="cd11032">
    <property type="entry name" value="P450_EryK-like"/>
    <property type="match status" value="1"/>
</dbReference>
<keyword evidence="9" id="KW-1185">Reference proteome</keyword>
<evidence type="ECO:0000256" key="4">
    <source>
        <dbReference type="ARBA" id="ARBA00023002"/>
    </source>
</evidence>
<dbReference type="Pfam" id="PF00067">
    <property type="entry name" value="p450"/>
    <property type="match status" value="1"/>
</dbReference>
<keyword evidence="5 7" id="KW-0408">Iron</keyword>
<evidence type="ECO:0000256" key="5">
    <source>
        <dbReference type="ARBA" id="ARBA00023004"/>
    </source>
</evidence>
<dbReference type="RefSeq" id="WP_189162778.1">
    <property type="nucleotide sequence ID" value="NZ_BMNT01000009.1"/>
</dbReference>
<protein>
    <submittedName>
        <fullName evidence="8">Cytochrome P450</fullName>
    </submittedName>
</protein>
<dbReference type="Gene3D" id="1.10.630.10">
    <property type="entry name" value="Cytochrome P450"/>
    <property type="match status" value="1"/>
</dbReference>